<sequence length="118" mass="13202">MKNKMLLGVVFLLTGCPGPGDRMVDRESTTALIKDNQVCVLSPLEPQERITAIQIKSDNSDSLHKIFDDKPVYVPKGECLPVFGFKFTSGERYNFAYEVQSDTSESHLVTAELSYPKE</sequence>
<dbReference type="PROSITE" id="PS51257">
    <property type="entry name" value="PROKAR_LIPOPROTEIN"/>
    <property type="match status" value="1"/>
</dbReference>
<dbReference type="Proteomes" id="UP000275321">
    <property type="component" value="Unassembled WGS sequence"/>
</dbReference>
<organism evidence="2 3">
    <name type="scientific">Enterobacter cloacae</name>
    <dbReference type="NCBI Taxonomy" id="550"/>
    <lineage>
        <taxon>Bacteria</taxon>
        <taxon>Pseudomonadati</taxon>
        <taxon>Pseudomonadota</taxon>
        <taxon>Gammaproteobacteria</taxon>
        <taxon>Enterobacterales</taxon>
        <taxon>Enterobacteriaceae</taxon>
        <taxon>Enterobacter</taxon>
        <taxon>Enterobacter cloacae complex</taxon>
    </lineage>
</organism>
<name>A0A427KJU4_ENTCL</name>
<dbReference type="AlphaFoldDB" id="A0A427KJU4"/>
<accession>A0A427KJU4</accession>
<evidence type="ECO:0000313" key="2">
    <source>
        <dbReference type="EMBL" id="RSB29794.1"/>
    </source>
</evidence>
<dbReference type="InterPro" id="IPR054657">
    <property type="entry name" value="T6SS_periplasmic_put"/>
</dbReference>
<evidence type="ECO:0000313" key="3">
    <source>
        <dbReference type="Proteomes" id="UP000275321"/>
    </source>
</evidence>
<evidence type="ECO:0000259" key="1">
    <source>
        <dbReference type="Pfam" id="PF24295"/>
    </source>
</evidence>
<dbReference type="EMBL" id="RHWT01000019">
    <property type="protein sequence ID" value="RSB29794.1"/>
    <property type="molecule type" value="Genomic_DNA"/>
</dbReference>
<dbReference type="RefSeq" id="WP_125365449.1">
    <property type="nucleotide sequence ID" value="NZ_RHWT01000019.1"/>
</dbReference>
<comment type="caution">
    <text evidence="2">The sequence shown here is derived from an EMBL/GenBank/DDBJ whole genome shotgun (WGS) entry which is preliminary data.</text>
</comment>
<reference evidence="2 3" key="1">
    <citation type="submission" date="2018-10" db="EMBL/GenBank/DDBJ databases">
        <title>Transmission dynamics of multidrug resistant bacteria on intensive care unit surfaces.</title>
        <authorList>
            <person name="D'Souza A.W."/>
            <person name="Potter R.F."/>
            <person name="Wallace M."/>
            <person name="Shupe A."/>
            <person name="Patel S."/>
            <person name="Sun S."/>
            <person name="Gul D."/>
            <person name="Kwon J.H."/>
            <person name="Andleeb S."/>
            <person name="Burnham C.-A.D."/>
            <person name="Dantas G."/>
        </authorList>
    </citation>
    <scope>NUCLEOTIDE SEQUENCE [LARGE SCALE GENOMIC DNA]</scope>
    <source>
        <strain evidence="2 3">EC_073</strain>
    </source>
</reference>
<dbReference type="NCBIfam" id="NF045617">
    <property type="entry name" value="mostly_LP"/>
    <property type="match status" value="1"/>
</dbReference>
<dbReference type="InterPro" id="IPR055903">
    <property type="entry name" value="DUF7480"/>
</dbReference>
<protein>
    <recommendedName>
        <fullName evidence="1">DUF7480 domain-containing protein</fullName>
    </recommendedName>
</protein>
<feature type="domain" description="DUF7480" evidence="1">
    <location>
        <begin position="27"/>
        <end position="115"/>
    </location>
</feature>
<dbReference type="Pfam" id="PF24295">
    <property type="entry name" value="DUF7480"/>
    <property type="match status" value="1"/>
</dbReference>
<gene>
    <name evidence="2" type="ORF">EGK68_14715</name>
</gene>
<proteinExistence type="predicted"/>